<comment type="caution">
    <text evidence="3">The sequence shown here is derived from an EMBL/GenBank/DDBJ whole genome shotgun (WGS) entry which is preliminary data.</text>
</comment>
<dbReference type="Gene3D" id="3.20.20.450">
    <property type="entry name" value="EAL domain"/>
    <property type="match status" value="1"/>
</dbReference>
<name>A0A7W6XYG0_9HYPH</name>
<dbReference type="InterPro" id="IPR029787">
    <property type="entry name" value="Nucleotide_cyclase"/>
</dbReference>
<dbReference type="PROSITE" id="PS50887">
    <property type="entry name" value="GGDEF"/>
    <property type="match status" value="1"/>
</dbReference>
<dbReference type="SUPFAM" id="SSF55785">
    <property type="entry name" value="PYP-like sensor domain (PAS domain)"/>
    <property type="match status" value="1"/>
</dbReference>
<proteinExistence type="predicted"/>
<dbReference type="CDD" id="cd01948">
    <property type="entry name" value="EAL"/>
    <property type="match status" value="1"/>
</dbReference>
<dbReference type="CDD" id="cd01949">
    <property type="entry name" value="GGDEF"/>
    <property type="match status" value="1"/>
</dbReference>
<dbReference type="SMART" id="SM00091">
    <property type="entry name" value="PAS"/>
    <property type="match status" value="2"/>
</dbReference>
<dbReference type="EMBL" id="JACIHI010000009">
    <property type="protein sequence ID" value="MBB4440709.1"/>
    <property type="molecule type" value="Genomic_DNA"/>
</dbReference>
<dbReference type="NCBIfam" id="TIGR00254">
    <property type="entry name" value="GGDEF"/>
    <property type="match status" value="1"/>
</dbReference>
<dbReference type="SMART" id="SM00267">
    <property type="entry name" value="GGDEF"/>
    <property type="match status" value="1"/>
</dbReference>
<dbReference type="Gene3D" id="3.30.70.270">
    <property type="match status" value="1"/>
</dbReference>
<dbReference type="Pfam" id="PF12860">
    <property type="entry name" value="PAS_7"/>
    <property type="match status" value="2"/>
</dbReference>
<dbReference type="InterPro" id="IPR000160">
    <property type="entry name" value="GGDEF_dom"/>
</dbReference>
<dbReference type="Proteomes" id="UP000533724">
    <property type="component" value="Unassembled WGS sequence"/>
</dbReference>
<evidence type="ECO:0000259" key="1">
    <source>
        <dbReference type="PROSITE" id="PS50883"/>
    </source>
</evidence>
<dbReference type="PROSITE" id="PS50883">
    <property type="entry name" value="EAL"/>
    <property type="match status" value="1"/>
</dbReference>
<protein>
    <submittedName>
        <fullName evidence="3">Diguanylate cyclase (GGDEF)-like protein</fullName>
    </submittedName>
</protein>
<gene>
    <name evidence="3" type="ORF">GGE15_003986</name>
</gene>
<evidence type="ECO:0000259" key="2">
    <source>
        <dbReference type="PROSITE" id="PS50887"/>
    </source>
</evidence>
<dbReference type="Pfam" id="PF00563">
    <property type="entry name" value="EAL"/>
    <property type="match status" value="1"/>
</dbReference>
<evidence type="ECO:0000313" key="4">
    <source>
        <dbReference type="Proteomes" id="UP000533724"/>
    </source>
</evidence>
<dbReference type="FunFam" id="3.20.20.450:FF:000001">
    <property type="entry name" value="Cyclic di-GMP phosphodiesterase yahA"/>
    <property type="match status" value="1"/>
</dbReference>
<dbReference type="RefSeq" id="WP_184500341.1">
    <property type="nucleotide sequence ID" value="NZ_JACIHI010000009.1"/>
</dbReference>
<dbReference type="PANTHER" id="PTHR44757">
    <property type="entry name" value="DIGUANYLATE CYCLASE DGCP"/>
    <property type="match status" value="1"/>
</dbReference>
<dbReference type="PANTHER" id="PTHR44757:SF2">
    <property type="entry name" value="BIOFILM ARCHITECTURE MAINTENANCE PROTEIN MBAA"/>
    <property type="match status" value="1"/>
</dbReference>
<dbReference type="InterPro" id="IPR043128">
    <property type="entry name" value="Rev_trsase/Diguanyl_cyclase"/>
</dbReference>
<feature type="domain" description="GGDEF" evidence="2">
    <location>
        <begin position="274"/>
        <end position="407"/>
    </location>
</feature>
<dbReference type="SUPFAM" id="SSF141868">
    <property type="entry name" value="EAL domain-like"/>
    <property type="match status" value="1"/>
</dbReference>
<dbReference type="SMART" id="SM00052">
    <property type="entry name" value="EAL"/>
    <property type="match status" value="1"/>
</dbReference>
<organism evidence="3 4">
    <name type="scientific">Rhizobium esperanzae</name>
    <dbReference type="NCBI Taxonomy" id="1967781"/>
    <lineage>
        <taxon>Bacteria</taxon>
        <taxon>Pseudomonadati</taxon>
        <taxon>Pseudomonadota</taxon>
        <taxon>Alphaproteobacteria</taxon>
        <taxon>Hyphomicrobiales</taxon>
        <taxon>Rhizobiaceae</taxon>
        <taxon>Rhizobium/Agrobacterium group</taxon>
        <taxon>Rhizobium</taxon>
    </lineage>
</organism>
<dbReference type="InterPro" id="IPR052155">
    <property type="entry name" value="Biofilm_reg_signaling"/>
</dbReference>
<dbReference type="InterPro" id="IPR035919">
    <property type="entry name" value="EAL_sf"/>
</dbReference>
<dbReference type="SUPFAM" id="SSF55073">
    <property type="entry name" value="Nucleotide cyclase"/>
    <property type="match status" value="1"/>
</dbReference>
<dbReference type="InterPro" id="IPR000014">
    <property type="entry name" value="PAS"/>
</dbReference>
<dbReference type="InterPro" id="IPR001633">
    <property type="entry name" value="EAL_dom"/>
</dbReference>
<sequence length="670" mass="73857">MTNPLDIILSNMQQGVVLLNANLRVVLVNDRFTELLRVPQWLIAVGVDANTIAGQMVANGDQCQIWLLHLLMNSTALHQQIEIGERVLAFTSTPVEDGGWLIQCEDISPLARLERSLAEQRGLFDTALDNMPHGLCMFDADKNLMLCNAAYARLYCLPEQLTRSGTPLHDILDYRQTLGNAPAHRESYFDVVVEAALKGSTASQNIALMDGRVVKISHKPMENGGYVATHEDVTEAVRAEEQIRYMASHDPLTGLPNRTLLREKIDRELALDGKTSAVLCLDLDHFKEVNDTLGHAVGDLLLKAVADRLTDCLHEGDSIARLGGDEFVVFQADVRGRERTSTLAKRIVEVVDKIFIIDGKPIRIGVSIGIAIAPDDGDIADSILRRADTALYKAKSKGRGTFCFFEATMDANRQERRKLELDLQQALETNQFEIYYQPQVDAASEEVVGFEALLRWHHPERGLVSPAEFIPLAEETGLIVPIGEWVLRQACKDAAGWPADIGVAVNLSPLQFRSQTLAHTVVSALSDSELPASRLELEITESVLLTDNETTLATLHHIRGLGVRIAMDDFGTGYSSLSYLRLFPFDKIKIDQSFIRELGSSKDCAAIVKAVVDLGVSLGITTTAEGVETKDQLNRVREQGCREIQGYLFGKPLPLSSVHDLIRGRLPSAA</sequence>
<feature type="domain" description="EAL" evidence="1">
    <location>
        <begin position="416"/>
        <end position="666"/>
    </location>
</feature>
<evidence type="ECO:0000313" key="3">
    <source>
        <dbReference type="EMBL" id="MBB4440709.1"/>
    </source>
</evidence>
<reference evidence="3 4" key="1">
    <citation type="submission" date="2020-08" db="EMBL/GenBank/DDBJ databases">
        <title>Genomic Encyclopedia of Type Strains, Phase IV (KMG-V): Genome sequencing to study the core and pangenomes of soil and plant-associated prokaryotes.</title>
        <authorList>
            <person name="Whitman W."/>
        </authorList>
    </citation>
    <scope>NUCLEOTIDE SEQUENCE [LARGE SCALE GENOMIC DNA]</scope>
    <source>
        <strain evidence="3 4">SEMIA 414</strain>
    </source>
</reference>
<dbReference type="Pfam" id="PF00990">
    <property type="entry name" value="GGDEF"/>
    <property type="match status" value="1"/>
</dbReference>
<accession>A0A7W6XYG0</accession>
<dbReference type="InterPro" id="IPR035965">
    <property type="entry name" value="PAS-like_dom_sf"/>
</dbReference>
<dbReference type="AlphaFoldDB" id="A0A7W6XYG0"/>
<dbReference type="Gene3D" id="3.30.450.20">
    <property type="entry name" value="PAS domain"/>
    <property type="match status" value="2"/>
</dbReference>